<accession>A0ABT2MRU0</accession>
<gene>
    <name evidence="1" type="ORF">NG799_14080</name>
</gene>
<comment type="caution">
    <text evidence="1">The sequence shown here is derived from an EMBL/GenBank/DDBJ whole genome shotgun (WGS) entry which is preliminary data.</text>
</comment>
<proteinExistence type="predicted"/>
<protein>
    <submittedName>
        <fullName evidence="1">Uncharacterized protein</fullName>
    </submittedName>
</protein>
<dbReference type="Proteomes" id="UP001525890">
    <property type="component" value="Unassembled WGS sequence"/>
</dbReference>
<sequence>MKSRVFKNGSYIWECKSSYTDPGGGGAINVAYLKGEIEDIENRWLIDGKPSGYYYVFPVNLVSNDARRELDRFISSYRGEVDINYYDRDDIQKIIKKLEKLSDMQSLVDYIKSIWMG</sequence>
<dbReference type="RefSeq" id="WP_368007047.1">
    <property type="nucleotide sequence ID" value="NZ_JAMXFF010000019.1"/>
</dbReference>
<evidence type="ECO:0000313" key="1">
    <source>
        <dbReference type="EMBL" id="MCT7967465.1"/>
    </source>
</evidence>
<dbReference type="EMBL" id="JAMXFF010000019">
    <property type="protein sequence ID" value="MCT7967465.1"/>
    <property type="molecule type" value="Genomic_DNA"/>
</dbReference>
<keyword evidence="2" id="KW-1185">Reference proteome</keyword>
<name>A0ABT2MRU0_9CYAN</name>
<evidence type="ECO:0000313" key="2">
    <source>
        <dbReference type="Proteomes" id="UP001525890"/>
    </source>
</evidence>
<organism evidence="1 2">
    <name type="scientific">Laspinema palackyanum D2a</name>
    <dbReference type="NCBI Taxonomy" id="2953684"/>
    <lineage>
        <taxon>Bacteria</taxon>
        <taxon>Bacillati</taxon>
        <taxon>Cyanobacteriota</taxon>
        <taxon>Cyanophyceae</taxon>
        <taxon>Oscillatoriophycideae</taxon>
        <taxon>Oscillatoriales</taxon>
        <taxon>Laspinemataceae</taxon>
        <taxon>Laspinema</taxon>
        <taxon>Laspinema palackyanum</taxon>
    </lineage>
</organism>
<reference evidence="1 2" key="1">
    <citation type="journal article" date="2022" name="Front. Microbiol.">
        <title>High genomic differentiation and limited gene flow indicate recent cryptic speciation within the genus Laspinema (cyanobacteria).</title>
        <authorList>
            <person name="Stanojkovic A."/>
            <person name="Skoupy S."/>
            <person name="Skaloud P."/>
            <person name="Dvorak P."/>
        </authorList>
    </citation>
    <scope>NUCLEOTIDE SEQUENCE [LARGE SCALE GENOMIC DNA]</scope>
    <source>
        <strain evidence="1 2">D2a</strain>
    </source>
</reference>